<accession>A0A3P6SQI9</accession>
<dbReference type="Proteomes" id="UP000277928">
    <property type="component" value="Unassembled WGS sequence"/>
</dbReference>
<name>A0A3P6SQI9_LITSI</name>
<keyword evidence="1" id="KW-0812">Transmembrane</keyword>
<evidence type="ECO:0000313" key="2">
    <source>
        <dbReference type="EMBL" id="VDK73469.1"/>
    </source>
</evidence>
<feature type="transmembrane region" description="Helical" evidence="1">
    <location>
        <begin position="54"/>
        <end position="71"/>
    </location>
</feature>
<reference evidence="2 3" key="1">
    <citation type="submission" date="2018-08" db="EMBL/GenBank/DDBJ databases">
        <authorList>
            <person name="Laetsch R D."/>
            <person name="Stevens L."/>
            <person name="Kumar S."/>
            <person name="Blaxter L. M."/>
        </authorList>
    </citation>
    <scope>NUCLEOTIDE SEQUENCE [LARGE SCALE GENOMIC DNA]</scope>
</reference>
<keyword evidence="1" id="KW-1133">Transmembrane helix</keyword>
<sequence>MNGRDERHMPDLFTCLGDSQQETLCKERTMRGEGGMRGKKVVEMVDNNERLFKLFKYNLNFFLIYCPIFFFM</sequence>
<dbReference type="AlphaFoldDB" id="A0A3P6SQI9"/>
<dbReference type="EMBL" id="UYRX01000091">
    <property type="protein sequence ID" value="VDK73469.1"/>
    <property type="molecule type" value="Genomic_DNA"/>
</dbReference>
<gene>
    <name evidence="2" type="ORF">NLS_LOCUS2122</name>
</gene>
<proteinExistence type="predicted"/>
<evidence type="ECO:0008006" key="4">
    <source>
        <dbReference type="Google" id="ProtNLM"/>
    </source>
</evidence>
<keyword evidence="1" id="KW-0472">Membrane</keyword>
<keyword evidence="3" id="KW-1185">Reference proteome</keyword>
<protein>
    <recommendedName>
        <fullName evidence="4">Transmembrane protein</fullName>
    </recommendedName>
</protein>
<organism evidence="2 3">
    <name type="scientific">Litomosoides sigmodontis</name>
    <name type="common">Filarial nematode worm</name>
    <dbReference type="NCBI Taxonomy" id="42156"/>
    <lineage>
        <taxon>Eukaryota</taxon>
        <taxon>Metazoa</taxon>
        <taxon>Ecdysozoa</taxon>
        <taxon>Nematoda</taxon>
        <taxon>Chromadorea</taxon>
        <taxon>Rhabditida</taxon>
        <taxon>Spirurina</taxon>
        <taxon>Spiruromorpha</taxon>
        <taxon>Filarioidea</taxon>
        <taxon>Onchocercidae</taxon>
        <taxon>Litomosoides</taxon>
    </lineage>
</organism>
<evidence type="ECO:0000256" key="1">
    <source>
        <dbReference type="SAM" id="Phobius"/>
    </source>
</evidence>
<evidence type="ECO:0000313" key="3">
    <source>
        <dbReference type="Proteomes" id="UP000277928"/>
    </source>
</evidence>